<dbReference type="NCBIfam" id="TIGR01256">
    <property type="entry name" value="modA"/>
    <property type="match status" value="1"/>
</dbReference>
<comment type="caution">
    <text evidence="8">The sequence shown here is derived from an EMBL/GenBank/DDBJ whole genome shotgun (WGS) entry which is preliminary data.</text>
</comment>
<name>A0A917KMF0_9PROT</name>
<reference evidence="8" key="2">
    <citation type="submission" date="2020-09" db="EMBL/GenBank/DDBJ databases">
        <authorList>
            <person name="Sun Q."/>
            <person name="Zhou Y."/>
        </authorList>
    </citation>
    <scope>NUCLEOTIDE SEQUENCE</scope>
    <source>
        <strain evidence="8">CGMCC 1.3617</strain>
    </source>
</reference>
<evidence type="ECO:0000256" key="1">
    <source>
        <dbReference type="ARBA" id="ARBA00009175"/>
    </source>
</evidence>
<feature type="chain" id="PRO_5037862074" evidence="7">
    <location>
        <begin position="46"/>
        <end position="279"/>
    </location>
</feature>
<dbReference type="Proteomes" id="UP000661507">
    <property type="component" value="Unassembled WGS sequence"/>
</dbReference>
<keyword evidence="4 7" id="KW-0732">Signal</keyword>
<dbReference type="GO" id="GO:0030288">
    <property type="term" value="C:outer membrane-bounded periplasmic space"/>
    <property type="evidence" value="ECO:0007669"/>
    <property type="project" value="TreeGrafter"/>
</dbReference>
<feature type="binding site" evidence="6">
    <location>
        <position position="83"/>
    </location>
    <ligand>
        <name>molybdate</name>
        <dbReference type="ChEBI" id="CHEBI:36264"/>
    </ligand>
</feature>
<dbReference type="InterPro" id="IPR005950">
    <property type="entry name" value="ModA"/>
</dbReference>
<dbReference type="GO" id="GO:0030973">
    <property type="term" value="F:molybdate ion binding"/>
    <property type="evidence" value="ECO:0007669"/>
    <property type="project" value="TreeGrafter"/>
</dbReference>
<dbReference type="InterPro" id="IPR050682">
    <property type="entry name" value="ModA/WtpA"/>
</dbReference>
<evidence type="ECO:0000256" key="7">
    <source>
        <dbReference type="SAM" id="SignalP"/>
    </source>
</evidence>
<dbReference type="PANTHER" id="PTHR30632">
    <property type="entry name" value="MOLYBDATE-BINDING PERIPLASMIC PROTEIN"/>
    <property type="match status" value="1"/>
</dbReference>
<feature type="signal peptide" evidence="7">
    <location>
        <begin position="1"/>
        <end position="45"/>
    </location>
</feature>
<protein>
    <submittedName>
        <fullName evidence="8">Molybdate ABC transporter substrate-binding protein</fullName>
    </submittedName>
</protein>
<dbReference type="SUPFAM" id="SSF53850">
    <property type="entry name" value="Periplasmic binding protein-like II"/>
    <property type="match status" value="1"/>
</dbReference>
<comment type="subunit">
    <text evidence="5">The complex is composed of two ATP-binding proteins (ModC), two transmembrane proteins (ModB) and a solute-binding protein (ModA).</text>
</comment>
<proteinExistence type="inferred from homology"/>
<reference evidence="8" key="1">
    <citation type="journal article" date="2014" name="Int. J. Syst. Evol. Microbiol.">
        <title>Complete genome sequence of Corynebacterium casei LMG S-19264T (=DSM 44701T), isolated from a smear-ripened cheese.</title>
        <authorList>
            <consortium name="US DOE Joint Genome Institute (JGI-PGF)"/>
            <person name="Walter F."/>
            <person name="Albersmeier A."/>
            <person name="Kalinowski J."/>
            <person name="Ruckert C."/>
        </authorList>
    </citation>
    <scope>NUCLEOTIDE SEQUENCE</scope>
    <source>
        <strain evidence="8">CGMCC 1.3617</strain>
    </source>
</reference>
<dbReference type="GO" id="GO:0046872">
    <property type="term" value="F:metal ion binding"/>
    <property type="evidence" value="ECO:0007669"/>
    <property type="project" value="UniProtKB-KW"/>
</dbReference>
<sequence>MMDAAHRFGYFQLHITHTGSVPMLRRVLLAAAAVFGLAGATAARAQDAVTIFAAASLTDAMRALGQEWAARGNPTPRLSLAASSALARQIEQGAPADLFMSADEAWMDYVQQRNLIVNDTRSSPIGNSLVLIAPADAAQPVALTRETNLLALLGPNGRIATGDPAHVPVGRYAQAALTWMGQWAVIAPRLARADNVRAALLLVERGEAPYGIVYGTDAAASRGVRVVGTFPVGSHTPVTYPFALTRRAEGNAQARALLAFLTGPEARPTWQRFGFSIPQ</sequence>
<feature type="binding site" evidence="6">
    <location>
        <position position="214"/>
    </location>
    <ligand>
        <name>molybdate</name>
        <dbReference type="ChEBI" id="CHEBI:36264"/>
    </ligand>
</feature>
<dbReference type="NCBIfam" id="NF007958">
    <property type="entry name" value="PRK10677.1"/>
    <property type="match status" value="1"/>
</dbReference>
<accession>A0A917KMF0</accession>
<keyword evidence="2 6" id="KW-0500">Molybdenum</keyword>
<dbReference type="GO" id="GO:0015689">
    <property type="term" value="P:molybdate ion transport"/>
    <property type="evidence" value="ECO:0007669"/>
    <property type="project" value="InterPro"/>
</dbReference>
<organism evidence="8 9">
    <name type="scientific">Neoroseomonas lacus</name>
    <dbReference type="NCBI Taxonomy" id="287609"/>
    <lineage>
        <taxon>Bacteria</taxon>
        <taxon>Pseudomonadati</taxon>
        <taxon>Pseudomonadota</taxon>
        <taxon>Alphaproteobacteria</taxon>
        <taxon>Acetobacterales</taxon>
        <taxon>Acetobacteraceae</taxon>
        <taxon>Neoroseomonas</taxon>
    </lineage>
</organism>
<dbReference type="EMBL" id="BMKW01000006">
    <property type="protein sequence ID" value="GGJ17610.1"/>
    <property type="molecule type" value="Genomic_DNA"/>
</dbReference>
<dbReference type="PIRSF" id="PIRSF004846">
    <property type="entry name" value="ModA"/>
    <property type="match status" value="1"/>
</dbReference>
<evidence type="ECO:0000256" key="2">
    <source>
        <dbReference type="ARBA" id="ARBA00022505"/>
    </source>
</evidence>
<evidence type="ECO:0000256" key="5">
    <source>
        <dbReference type="ARBA" id="ARBA00062515"/>
    </source>
</evidence>
<evidence type="ECO:0000256" key="3">
    <source>
        <dbReference type="ARBA" id="ARBA00022723"/>
    </source>
</evidence>
<evidence type="ECO:0000256" key="4">
    <source>
        <dbReference type="ARBA" id="ARBA00022729"/>
    </source>
</evidence>
<feature type="binding site" evidence="6">
    <location>
        <position position="56"/>
    </location>
    <ligand>
        <name>molybdate</name>
        <dbReference type="ChEBI" id="CHEBI:36264"/>
    </ligand>
</feature>
<dbReference type="FunFam" id="3.40.190.10:FF:000035">
    <property type="entry name" value="Molybdate ABC transporter substrate-binding protein"/>
    <property type="match status" value="1"/>
</dbReference>
<feature type="binding site" evidence="6">
    <location>
        <position position="196"/>
    </location>
    <ligand>
        <name>molybdate</name>
        <dbReference type="ChEBI" id="CHEBI:36264"/>
    </ligand>
</feature>
<evidence type="ECO:0000313" key="8">
    <source>
        <dbReference type="EMBL" id="GGJ17610.1"/>
    </source>
</evidence>
<dbReference type="GO" id="GO:1901359">
    <property type="term" value="F:tungstate binding"/>
    <property type="evidence" value="ECO:0007669"/>
    <property type="project" value="UniProtKB-ARBA"/>
</dbReference>
<dbReference type="Gene3D" id="3.40.190.10">
    <property type="entry name" value="Periplasmic binding protein-like II"/>
    <property type="match status" value="2"/>
</dbReference>
<dbReference type="PANTHER" id="PTHR30632:SF17">
    <property type="entry name" value="MOLYBDATE-BINDING PROTEIN MODA"/>
    <property type="match status" value="1"/>
</dbReference>
<comment type="similarity">
    <text evidence="1">Belongs to the bacterial solute-binding protein ModA family.</text>
</comment>
<evidence type="ECO:0000313" key="9">
    <source>
        <dbReference type="Proteomes" id="UP000661507"/>
    </source>
</evidence>
<dbReference type="Pfam" id="PF13531">
    <property type="entry name" value="SBP_bac_11"/>
    <property type="match status" value="1"/>
</dbReference>
<keyword evidence="9" id="KW-1185">Reference proteome</keyword>
<dbReference type="AlphaFoldDB" id="A0A917KMF0"/>
<keyword evidence="3 6" id="KW-0479">Metal-binding</keyword>
<evidence type="ECO:0000256" key="6">
    <source>
        <dbReference type="PIRSR" id="PIRSR004846-1"/>
    </source>
</evidence>
<gene>
    <name evidence="8" type="primary">modA</name>
    <name evidence="8" type="ORF">GCM10011320_26210</name>
</gene>